<dbReference type="EMBL" id="DAAGLD010000024">
    <property type="protein sequence ID" value="HAB3515957.1"/>
    <property type="molecule type" value="Genomic_DNA"/>
</dbReference>
<accession>A0A6X7M364</accession>
<proteinExistence type="predicted"/>
<comment type="caution">
    <text evidence="2">The sequence shown here is derived from an EMBL/GenBank/DDBJ whole genome shotgun (WGS) entry which is preliminary data.</text>
</comment>
<dbReference type="PROSITE" id="PS50943">
    <property type="entry name" value="HTH_CROC1"/>
    <property type="match status" value="1"/>
</dbReference>
<dbReference type="InterPro" id="IPR010982">
    <property type="entry name" value="Lambda_DNA-bd_dom_sf"/>
</dbReference>
<sequence length="98" mass="11220">MKNVYTLRIINHLHPLLVGFRKSKGLTQKEVSERLGVTQQTYARLEANPSTASIARLFKVLTVLGVDINLTWESCTSTTEKTEINNNFENSPSRREKW</sequence>
<feature type="domain" description="HTH cro/C1-type" evidence="1">
    <location>
        <begin position="17"/>
        <end position="71"/>
    </location>
</feature>
<reference evidence="2" key="2">
    <citation type="submission" date="2019-05" db="EMBL/GenBank/DDBJ databases">
        <authorList>
            <consortium name="NCBI Pathogen Detection Project"/>
        </authorList>
    </citation>
    <scope>NUCLEOTIDE SEQUENCE</scope>
    <source>
        <strain evidence="2">Salmonella enterica</strain>
    </source>
</reference>
<dbReference type="Pfam" id="PF01381">
    <property type="entry name" value="HTH_3"/>
    <property type="match status" value="1"/>
</dbReference>
<dbReference type="AlphaFoldDB" id="A0A6X7M364"/>
<dbReference type="SMART" id="SM00530">
    <property type="entry name" value="HTH_XRE"/>
    <property type="match status" value="1"/>
</dbReference>
<name>A0A6X7M364_SALEB</name>
<evidence type="ECO:0000313" key="3">
    <source>
        <dbReference type="EMBL" id="HAB3515957.1"/>
    </source>
</evidence>
<dbReference type="CDD" id="cd00093">
    <property type="entry name" value="HTH_XRE"/>
    <property type="match status" value="1"/>
</dbReference>
<dbReference type="GO" id="GO:0003677">
    <property type="term" value="F:DNA binding"/>
    <property type="evidence" value="ECO:0007669"/>
    <property type="project" value="InterPro"/>
</dbReference>
<evidence type="ECO:0000313" key="2">
    <source>
        <dbReference type="EMBL" id="HAB1452949.1"/>
    </source>
</evidence>
<dbReference type="Gene3D" id="1.10.260.40">
    <property type="entry name" value="lambda repressor-like DNA-binding domains"/>
    <property type="match status" value="1"/>
</dbReference>
<organism evidence="2">
    <name type="scientific">Salmonella enterica subsp. enterica serovar Java</name>
    <dbReference type="NCBI Taxonomy" id="224729"/>
    <lineage>
        <taxon>Bacteria</taxon>
        <taxon>Pseudomonadati</taxon>
        <taxon>Pseudomonadota</taxon>
        <taxon>Gammaproteobacteria</taxon>
        <taxon>Enterobacterales</taxon>
        <taxon>Enterobacteriaceae</taxon>
        <taxon>Salmonella</taxon>
    </lineage>
</organism>
<dbReference type="InterPro" id="IPR001387">
    <property type="entry name" value="Cro/C1-type_HTH"/>
</dbReference>
<evidence type="ECO:0000259" key="1">
    <source>
        <dbReference type="PROSITE" id="PS50943"/>
    </source>
</evidence>
<reference evidence="2" key="1">
    <citation type="journal article" date="2018" name="Genome Biol.">
        <title>SKESA: strategic k-mer extension for scrupulous assemblies.</title>
        <authorList>
            <person name="Souvorov A."/>
            <person name="Agarwala R."/>
            <person name="Lipman D.J."/>
        </authorList>
    </citation>
    <scope>NUCLEOTIDE SEQUENCE</scope>
    <source>
        <strain evidence="2">Salmonella enterica</strain>
    </source>
</reference>
<protein>
    <submittedName>
        <fullName evidence="2">Helix-turn-helix transcriptional regulator</fullName>
    </submittedName>
</protein>
<dbReference type="EMBL" id="DAAFTP010000014">
    <property type="protein sequence ID" value="HAB1452949.1"/>
    <property type="molecule type" value="Genomic_DNA"/>
</dbReference>
<gene>
    <name evidence="2" type="ORF">GI588_09355</name>
    <name evidence="3" type="ORF">GJE24_12160</name>
</gene>
<dbReference type="SUPFAM" id="SSF47413">
    <property type="entry name" value="lambda repressor-like DNA-binding domains"/>
    <property type="match status" value="1"/>
</dbReference>